<protein>
    <submittedName>
        <fullName evidence="1">Peptidase M23B</fullName>
    </submittedName>
</protein>
<name>D9PMT1_9ZZZZ</name>
<dbReference type="AlphaFoldDB" id="D9PMT1"/>
<dbReference type="EMBL" id="ADZX01000872">
    <property type="protein sequence ID" value="EFK95132.1"/>
    <property type="molecule type" value="Genomic_DNA"/>
</dbReference>
<reference evidence="1" key="2">
    <citation type="journal article" date="2011" name="Microb. Ecol.">
        <title>Taxonomic and Functional Metagenomic Profiling of the Microbial Community in the Anoxic Sediment of a Sub-saline Shallow Lake (Laguna de Carrizo, Central Spain).</title>
        <authorList>
            <person name="Ferrer M."/>
            <person name="Guazzaroni M.E."/>
            <person name="Richter M."/>
            <person name="Garcia-Salamanca A."/>
            <person name="Yarza P."/>
            <person name="Suarez-Suarez A."/>
            <person name="Solano J."/>
            <person name="Alcaide M."/>
            <person name="van Dillewijn P."/>
            <person name="Molina-Henares M.A."/>
            <person name="Lopez-Cortes N."/>
            <person name="Al-Ramahi Y."/>
            <person name="Guerrero C."/>
            <person name="Acosta A."/>
            <person name="de Eugenio L.I."/>
            <person name="Martinez V."/>
            <person name="Marques S."/>
            <person name="Rojo F."/>
            <person name="Santero E."/>
            <person name="Genilloud O."/>
            <person name="Perez-Perez J."/>
            <person name="Rossello-Mora R."/>
            <person name="Ramos J.L."/>
        </authorList>
    </citation>
    <scope>NUCLEOTIDE SEQUENCE</scope>
</reference>
<comment type="caution">
    <text evidence="1">The sequence shown here is derived from an EMBL/GenBank/DDBJ whole genome shotgun (WGS) entry which is preliminary data.</text>
</comment>
<feature type="non-terminal residue" evidence="1">
    <location>
        <position position="106"/>
    </location>
</feature>
<reference evidence="1" key="1">
    <citation type="submission" date="2010-07" db="EMBL/GenBank/DDBJ databases">
        <authorList>
            <consortium name="CONSOLIDER consortium CSD2007-00005"/>
            <person name="Guazzaroni M.-E."/>
            <person name="Richter M."/>
            <person name="Garcia-Salamanca A."/>
            <person name="Yarza P."/>
            <person name="Ferrer M."/>
        </authorList>
    </citation>
    <scope>NUCLEOTIDE SEQUENCE</scope>
</reference>
<organism evidence="1">
    <name type="scientific">sediment metagenome</name>
    <dbReference type="NCBI Taxonomy" id="749907"/>
    <lineage>
        <taxon>unclassified sequences</taxon>
        <taxon>metagenomes</taxon>
        <taxon>ecological metagenomes</taxon>
    </lineage>
</organism>
<evidence type="ECO:0000313" key="1">
    <source>
        <dbReference type="EMBL" id="EFK95132.1"/>
    </source>
</evidence>
<sequence length="106" mass="11765">MSRQLKFALLMVVALSPVAAQEVVATAARRQGDLVVGRVAPGGEVYLDARKLRVSPQGWYVFGIGRDAHDPLELRIRTPDGAQRRERIEVLPRDWPTEHVQGVPEA</sequence>
<proteinExistence type="predicted"/>
<gene>
    <name evidence="1" type="ORF">LDC_2860</name>
</gene>
<accession>D9PMT1</accession>